<gene>
    <name evidence="1" type="ORF">GO594_01645</name>
</gene>
<comment type="caution">
    <text evidence="1">The sequence shown here is derived from an EMBL/GenBank/DDBJ whole genome shotgun (WGS) entry which is preliminary data.</text>
</comment>
<name>A0A7X3H3G6_9GAMM</name>
<proteinExistence type="predicted"/>
<dbReference type="Proteomes" id="UP000461288">
    <property type="component" value="Unassembled WGS sequence"/>
</dbReference>
<sequence length="193" mass="21103">MRLIGARQAWHDAYHDSTPSTLEVAAAKAELGKRGRVANETFPSRQETNGRCAHMLASGLVQSAIGTLPRPLQHFGHFLYSPIATGQDLNIAHALVWFTTQLEEMTQRRQAVAYWIALAALQSHRAMVHGREGWGPARVCGFVQDWSGVRLDPGNWARDWVGVWEALATSVDSLDAKALAPVAAVVRSKRGAA</sequence>
<dbReference type="AlphaFoldDB" id="A0A7X3H3G6"/>
<reference evidence="1 2" key="1">
    <citation type="submission" date="2019-12" db="EMBL/GenBank/DDBJ databases">
        <title>Draft genome sequence of Pseudomonas otitidis recovered from a chicken carcass.</title>
        <authorList>
            <person name="Vieira T.R."/>
            <person name="Oliviera E.F.C."/>
            <person name="Silva N.M.V."/>
            <person name="Sambrano G.E."/>
            <person name="Cibulski S.P."/>
            <person name="Cardoso M.R.I."/>
        </authorList>
    </citation>
    <scope>NUCLEOTIDE SEQUENCE [LARGE SCALE GENOMIC DNA]</scope>
    <source>
        <strain evidence="1 2">25_K</strain>
    </source>
</reference>
<protein>
    <submittedName>
        <fullName evidence="1">Uncharacterized protein</fullName>
    </submittedName>
</protein>
<accession>A0A7X3H3G6</accession>
<dbReference type="EMBL" id="WTFN01000003">
    <property type="protein sequence ID" value="MWK54669.1"/>
    <property type="molecule type" value="Genomic_DNA"/>
</dbReference>
<dbReference type="RefSeq" id="WP_160479550.1">
    <property type="nucleotide sequence ID" value="NZ_WTFN01000003.1"/>
</dbReference>
<evidence type="ECO:0000313" key="2">
    <source>
        <dbReference type="Proteomes" id="UP000461288"/>
    </source>
</evidence>
<organism evidence="1 2">
    <name type="scientific">Metapseudomonas otitidis</name>
    <dbReference type="NCBI Taxonomy" id="319939"/>
    <lineage>
        <taxon>Bacteria</taxon>
        <taxon>Pseudomonadati</taxon>
        <taxon>Pseudomonadota</taxon>
        <taxon>Gammaproteobacteria</taxon>
        <taxon>Pseudomonadales</taxon>
        <taxon>Pseudomonadaceae</taxon>
        <taxon>Metapseudomonas</taxon>
    </lineage>
</organism>
<evidence type="ECO:0000313" key="1">
    <source>
        <dbReference type="EMBL" id="MWK54669.1"/>
    </source>
</evidence>